<evidence type="ECO:0000313" key="6">
    <source>
        <dbReference type="Proteomes" id="UP001597120"/>
    </source>
</evidence>
<dbReference type="EMBL" id="JBHTIU010000059">
    <property type="protein sequence ID" value="MFD0870753.1"/>
    <property type="molecule type" value="Genomic_DNA"/>
</dbReference>
<dbReference type="InterPro" id="IPR004995">
    <property type="entry name" value="Spore_Ger"/>
</dbReference>
<evidence type="ECO:0000256" key="2">
    <source>
        <dbReference type="ARBA" id="ARBA00023136"/>
    </source>
</evidence>
<feature type="transmembrane region" description="Helical" evidence="4">
    <location>
        <begin position="351"/>
        <end position="370"/>
    </location>
</feature>
<feature type="transmembrane region" description="Helical" evidence="4">
    <location>
        <begin position="376"/>
        <end position="395"/>
    </location>
</feature>
<dbReference type="PANTHER" id="PTHR22550">
    <property type="entry name" value="SPORE GERMINATION PROTEIN"/>
    <property type="match status" value="1"/>
</dbReference>
<reference evidence="6" key="1">
    <citation type="journal article" date="2019" name="Int. J. Syst. Evol. Microbiol.">
        <title>The Global Catalogue of Microorganisms (GCM) 10K type strain sequencing project: providing services to taxonomists for standard genome sequencing and annotation.</title>
        <authorList>
            <consortium name="The Broad Institute Genomics Platform"/>
            <consortium name="The Broad Institute Genome Sequencing Center for Infectious Disease"/>
            <person name="Wu L."/>
            <person name="Ma J."/>
        </authorList>
    </citation>
    <scope>NUCLEOTIDE SEQUENCE [LARGE SCALE GENOMIC DNA]</scope>
    <source>
        <strain evidence="6">CCUG 57263</strain>
    </source>
</reference>
<dbReference type="PIRSF" id="PIRSF005690">
    <property type="entry name" value="GerBA"/>
    <property type="match status" value="1"/>
</dbReference>
<protein>
    <submittedName>
        <fullName evidence="5">Spore germination protein</fullName>
    </submittedName>
</protein>
<keyword evidence="4" id="KW-1133">Transmembrane helix</keyword>
<evidence type="ECO:0000256" key="1">
    <source>
        <dbReference type="ARBA" id="ARBA00005278"/>
    </source>
</evidence>
<feature type="region of interest" description="Disordered" evidence="3">
    <location>
        <begin position="480"/>
        <end position="509"/>
    </location>
</feature>
<evidence type="ECO:0000256" key="4">
    <source>
        <dbReference type="SAM" id="Phobius"/>
    </source>
</evidence>
<organism evidence="5 6">
    <name type="scientific">Paenibacillus residui</name>
    <dbReference type="NCBI Taxonomy" id="629724"/>
    <lineage>
        <taxon>Bacteria</taxon>
        <taxon>Bacillati</taxon>
        <taxon>Bacillota</taxon>
        <taxon>Bacilli</taxon>
        <taxon>Bacillales</taxon>
        <taxon>Paenibacillaceae</taxon>
        <taxon>Paenibacillus</taxon>
    </lineage>
</organism>
<comment type="caution">
    <text evidence="5">The sequence shown here is derived from an EMBL/GenBank/DDBJ whole genome shotgun (WGS) entry which is preliminary data.</text>
</comment>
<sequence>MRLNLVLQDNLNLLREAFGNSDDLIFRELTLGPPPGIRAAFIYIDGMADRTSVYRLIESLASQAAHDQWRDSSEAVRLMRITVGDYRSLTDWETVHHAILCGETVILIDQQAQAFSVDTVGFEHRNITEPTSQTVVRGPQEGFTEALQTNITLIRRKIRDPNLWLEMNPVGRITKTKVAIMYMNGLVNETTLEEVRIRLQQIDIDGILESNYVEEFIQDKTYTVFPTINNSERPDVVAASLLEGRIAILVDGTPFVLMVPALFTQFLQSAEDYYHRSDFGLLRLIRYVAFFISLFGPSIYIAVTTFHQEMLPTDLLISLAAQREAIPFPAFIEALIMEITFELLREASIRMPRAIGTAISIVGALVLGQAAVEAGLVSPAMVIVVSITAIAGFIFPSFEIGISARILRFGFMGLAASFGFYGIFLGTIALVLHLCHLQSFGVPYMTPFAPFRVSDQKDNVIRMPWWKMYTRPDIVVKQNTVRTRDSGQSGGGRSGTGSEAPAQKQKDEQ</sequence>
<comment type="similarity">
    <text evidence="1">Belongs to the GerABKA family.</text>
</comment>
<evidence type="ECO:0000256" key="3">
    <source>
        <dbReference type="SAM" id="MobiDB-lite"/>
    </source>
</evidence>
<keyword evidence="6" id="KW-1185">Reference proteome</keyword>
<dbReference type="PANTHER" id="PTHR22550:SF5">
    <property type="entry name" value="LEUCINE ZIPPER PROTEIN 4"/>
    <property type="match status" value="1"/>
</dbReference>
<name>A0ABW3DEK9_9BACL</name>
<keyword evidence="4" id="KW-0812">Transmembrane</keyword>
<gene>
    <name evidence="5" type="ORF">ACFQ03_16485</name>
</gene>
<dbReference type="InterPro" id="IPR050768">
    <property type="entry name" value="UPF0353/GerABKA_families"/>
</dbReference>
<evidence type="ECO:0000313" key="5">
    <source>
        <dbReference type="EMBL" id="MFD0870753.1"/>
    </source>
</evidence>
<dbReference type="RefSeq" id="WP_150959957.1">
    <property type="nucleotide sequence ID" value="NZ_JBHTIU010000059.1"/>
</dbReference>
<accession>A0ABW3DEK9</accession>
<dbReference type="Pfam" id="PF03323">
    <property type="entry name" value="GerA"/>
    <property type="match status" value="1"/>
</dbReference>
<dbReference type="Proteomes" id="UP001597120">
    <property type="component" value="Unassembled WGS sequence"/>
</dbReference>
<proteinExistence type="inferred from homology"/>
<feature type="transmembrane region" description="Helical" evidence="4">
    <location>
        <begin position="407"/>
        <end position="432"/>
    </location>
</feature>
<keyword evidence="2 4" id="KW-0472">Membrane</keyword>
<feature type="transmembrane region" description="Helical" evidence="4">
    <location>
        <begin position="284"/>
        <end position="306"/>
    </location>
</feature>